<dbReference type="Proteomes" id="UP000887580">
    <property type="component" value="Unplaced"/>
</dbReference>
<sequence length="183" mass="21314">MKYFLLLLFFSFFQISQSAGDKFALRELHVIFQKSDQNKDYYLDQNELNKFVESFMKRLPSAYKSIKVNKDEIEGGKALAEEMFERKDRNEDRKLDFRGSLISKSEATNFADELEKTLINLVHEIADKPLPYPSINPFAHDSNSRRRKRDDASNPIPMKFEKYGIPTVQELPNPLVKVDKTGI</sequence>
<protein>
    <submittedName>
        <fullName evidence="2">EF-hand domain-containing protein</fullName>
    </submittedName>
</protein>
<name>A0AC35F5N3_9BILA</name>
<evidence type="ECO:0000313" key="2">
    <source>
        <dbReference type="WBParaSite" id="PS1159_v2.g14074.t1"/>
    </source>
</evidence>
<proteinExistence type="predicted"/>
<accession>A0AC35F5N3</accession>
<reference evidence="2" key="1">
    <citation type="submission" date="2022-11" db="UniProtKB">
        <authorList>
            <consortium name="WormBaseParasite"/>
        </authorList>
    </citation>
    <scope>IDENTIFICATION</scope>
</reference>
<organism evidence="1 2">
    <name type="scientific">Panagrolaimus sp. PS1159</name>
    <dbReference type="NCBI Taxonomy" id="55785"/>
    <lineage>
        <taxon>Eukaryota</taxon>
        <taxon>Metazoa</taxon>
        <taxon>Ecdysozoa</taxon>
        <taxon>Nematoda</taxon>
        <taxon>Chromadorea</taxon>
        <taxon>Rhabditida</taxon>
        <taxon>Tylenchina</taxon>
        <taxon>Panagrolaimomorpha</taxon>
        <taxon>Panagrolaimoidea</taxon>
        <taxon>Panagrolaimidae</taxon>
        <taxon>Panagrolaimus</taxon>
    </lineage>
</organism>
<evidence type="ECO:0000313" key="1">
    <source>
        <dbReference type="Proteomes" id="UP000887580"/>
    </source>
</evidence>
<dbReference type="WBParaSite" id="PS1159_v2.g14074.t1">
    <property type="protein sequence ID" value="PS1159_v2.g14074.t1"/>
    <property type="gene ID" value="PS1159_v2.g14074"/>
</dbReference>